<dbReference type="Proteomes" id="UP000265515">
    <property type="component" value="Unassembled WGS sequence"/>
</dbReference>
<evidence type="ECO:0000313" key="1">
    <source>
        <dbReference type="EMBL" id="GBG92626.1"/>
    </source>
</evidence>
<evidence type="ECO:0000313" key="2">
    <source>
        <dbReference type="Proteomes" id="UP000265515"/>
    </source>
</evidence>
<keyword evidence="2" id="KW-1185">Reference proteome</keyword>
<reference evidence="1 2" key="1">
    <citation type="journal article" date="2018" name="Cell">
        <title>The Chara Genome: Secondary Complexity and Implications for Plant Terrestrialization.</title>
        <authorList>
            <person name="Nishiyama T."/>
            <person name="Sakayama H."/>
            <person name="Vries J.D."/>
            <person name="Buschmann H."/>
            <person name="Saint-Marcoux D."/>
            <person name="Ullrich K.K."/>
            <person name="Haas F.B."/>
            <person name="Vanderstraeten L."/>
            <person name="Becker D."/>
            <person name="Lang D."/>
            <person name="Vosolsobe S."/>
            <person name="Rombauts S."/>
            <person name="Wilhelmsson P.K.I."/>
            <person name="Janitza P."/>
            <person name="Kern R."/>
            <person name="Heyl A."/>
            <person name="Rumpler F."/>
            <person name="Villalobos L.I.A.C."/>
            <person name="Clay J.M."/>
            <person name="Skokan R."/>
            <person name="Toyoda A."/>
            <person name="Suzuki Y."/>
            <person name="Kagoshima H."/>
            <person name="Schijlen E."/>
            <person name="Tajeshwar N."/>
            <person name="Catarino B."/>
            <person name="Hetherington A.J."/>
            <person name="Saltykova A."/>
            <person name="Bonnot C."/>
            <person name="Breuninger H."/>
            <person name="Symeonidi A."/>
            <person name="Radhakrishnan G.V."/>
            <person name="Van Nieuwerburgh F."/>
            <person name="Deforce D."/>
            <person name="Chang C."/>
            <person name="Karol K.G."/>
            <person name="Hedrich R."/>
            <person name="Ulvskov P."/>
            <person name="Glockner G."/>
            <person name="Delwiche C.F."/>
            <person name="Petrasek J."/>
            <person name="Van de Peer Y."/>
            <person name="Friml J."/>
            <person name="Beilby M."/>
            <person name="Dolan L."/>
            <person name="Kohara Y."/>
            <person name="Sugano S."/>
            <person name="Fujiyama A."/>
            <person name="Delaux P.-M."/>
            <person name="Quint M."/>
            <person name="TheiBen G."/>
            <person name="Hagemann M."/>
            <person name="Harholt J."/>
            <person name="Dunand C."/>
            <person name="Zachgo S."/>
            <person name="Langdale J."/>
            <person name="Maumus F."/>
            <person name="Straeten D.V.D."/>
            <person name="Gould S.B."/>
            <person name="Rensing S.A."/>
        </authorList>
    </citation>
    <scope>NUCLEOTIDE SEQUENCE [LARGE SCALE GENOMIC DNA]</scope>
    <source>
        <strain evidence="1 2">S276</strain>
    </source>
</reference>
<gene>
    <name evidence="1" type="ORF">CBR_g56531</name>
</gene>
<dbReference type="AlphaFoldDB" id="A0A388MDI7"/>
<accession>A0A388MDI7</accession>
<comment type="caution">
    <text evidence="1">The sequence shown here is derived from an EMBL/GenBank/DDBJ whole genome shotgun (WGS) entry which is preliminary data.</text>
</comment>
<proteinExistence type="predicted"/>
<dbReference type="Gramene" id="GBG92626">
    <property type="protein sequence ID" value="GBG92626"/>
    <property type="gene ID" value="CBR_g56531"/>
</dbReference>
<sequence>MGNTPNAQSTPTAHCDDLAVEEEERLEMECVIAAISATALDSLLASNKTGGDARDQYTAFAPIASAYWFEHTSIGSKHAIWKMDTFNHLAHISVRALQFLGNVTDEQVKHCRAQIVKGKLKFCGRVSPLDPQDLKFPSMHELDPDKCGETNSGMWQKGIRQDGKPELRILRKVWSVSRPYLKCKCKKEKSKDCGDTPLWFDHAIWYLLAHPDILFPGMSSIKIRTSMLIHYLRTTWSEGVLAAISFHFLRDLVMGYTKALEEDATLNVETVLKEDHLWNYLIPAALARIMLRTRIPEKPTREKSMEVQEPYEVRPNLWWVIASVGEFHANLPEKVYSVFTADITRCFEAIPTDNSEDSLPTAIRFYVQCAMQVRRERSSCHTIRIRFGENGSLWPSWVDNEQREEIGSLLFKEGDICWITEWCIANSVLRMGDYVWRQVRGIPMGLACSPIWCDIYFFKYEFHAMMRLKDTGNAHLVPCFESTFRYIDDLSAINNAVIKDFLRASGERDANDPYWIYPDQFIEIKENTEVCEDGIGPVANFPSMTITVTSPVTGTYITSKHDKRAGISFSPCRFMKYRSNRSTKQSLQIIMAQVAQILLICSESEDATNEIAKVVEVMVGNGFAASACWKVVKKTLRNAYLYQPGRLSVHMIREALANLHGVVD</sequence>
<dbReference type="EMBL" id="BFEA01001099">
    <property type="protein sequence ID" value="GBG92626.1"/>
    <property type="molecule type" value="Genomic_DNA"/>
</dbReference>
<organism evidence="1 2">
    <name type="scientific">Chara braunii</name>
    <name type="common">Braun's stonewort</name>
    <dbReference type="NCBI Taxonomy" id="69332"/>
    <lineage>
        <taxon>Eukaryota</taxon>
        <taxon>Viridiplantae</taxon>
        <taxon>Streptophyta</taxon>
        <taxon>Charophyceae</taxon>
        <taxon>Charales</taxon>
        <taxon>Characeae</taxon>
        <taxon>Chara</taxon>
    </lineage>
</organism>
<protein>
    <submittedName>
        <fullName evidence="1">Uncharacterized protein</fullName>
    </submittedName>
</protein>
<dbReference type="OrthoDB" id="6142688at2759"/>
<name>A0A388MDI7_CHABU</name>